<dbReference type="EMBL" id="CP001848">
    <property type="protein sequence ID" value="ADB16576.1"/>
    <property type="molecule type" value="Genomic_DNA"/>
</dbReference>
<dbReference type="OrthoDB" id="9814716at2"/>
<dbReference type="Proteomes" id="UP000001887">
    <property type="component" value="Chromosome"/>
</dbReference>
<dbReference type="STRING" id="530564.Psta_1902"/>
<dbReference type="InterPro" id="IPR008207">
    <property type="entry name" value="Sig_transdc_His_kin_Hpt_dom"/>
</dbReference>
<evidence type="ECO:0000313" key="4">
    <source>
        <dbReference type="Proteomes" id="UP000001887"/>
    </source>
</evidence>
<feature type="modified residue" description="Phosphohistidine" evidence="1">
    <location>
        <position position="55"/>
    </location>
</feature>
<reference evidence="3 4" key="1">
    <citation type="journal article" date="2009" name="Stand. Genomic Sci.">
        <title>Complete genome sequence of Pirellula staleyi type strain (ATCC 27377).</title>
        <authorList>
            <person name="Clum A."/>
            <person name="Tindall B.J."/>
            <person name="Sikorski J."/>
            <person name="Ivanova N."/>
            <person name="Mavrommatis K."/>
            <person name="Lucas S."/>
            <person name="Glavina del Rio T."/>
            <person name="Nolan M."/>
            <person name="Chen F."/>
            <person name="Tice H."/>
            <person name="Pitluck S."/>
            <person name="Cheng J.F."/>
            <person name="Chertkov O."/>
            <person name="Brettin T."/>
            <person name="Han C."/>
            <person name="Detter J.C."/>
            <person name="Kuske C."/>
            <person name="Bruce D."/>
            <person name="Goodwin L."/>
            <person name="Ovchinikova G."/>
            <person name="Pati A."/>
            <person name="Mikhailova N."/>
            <person name="Chen A."/>
            <person name="Palaniappan K."/>
            <person name="Land M."/>
            <person name="Hauser L."/>
            <person name="Chang Y.J."/>
            <person name="Jeffries C.D."/>
            <person name="Chain P."/>
            <person name="Rohde M."/>
            <person name="Goker M."/>
            <person name="Bristow J."/>
            <person name="Eisen J.A."/>
            <person name="Markowitz V."/>
            <person name="Hugenholtz P."/>
            <person name="Kyrpides N.C."/>
            <person name="Klenk H.P."/>
            <person name="Lapidus A."/>
        </authorList>
    </citation>
    <scope>NUCLEOTIDE SEQUENCE [LARGE SCALE GENOMIC DNA]</scope>
    <source>
        <strain evidence="4">ATCC 27377 / DSM 6068 / ICPB 4128</strain>
    </source>
</reference>
<dbReference type="HOGENOM" id="CLU_1988314_0_0_0"/>
<keyword evidence="1" id="KW-0597">Phosphoprotein</keyword>
<dbReference type="GO" id="GO:0004672">
    <property type="term" value="F:protein kinase activity"/>
    <property type="evidence" value="ECO:0007669"/>
    <property type="project" value="UniProtKB-ARBA"/>
</dbReference>
<protein>
    <submittedName>
        <fullName evidence="3">Hpt protein</fullName>
    </submittedName>
</protein>
<feature type="domain" description="HPt" evidence="2">
    <location>
        <begin position="16"/>
        <end position="109"/>
    </location>
</feature>
<evidence type="ECO:0000313" key="3">
    <source>
        <dbReference type="EMBL" id="ADB16576.1"/>
    </source>
</evidence>
<accession>D2QZU3</accession>
<evidence type="ECO:0000256" key="1">
    <source>
        <dbReference type="PROSITE-ProRule" id="PRU00110"/>
    </source>
</evidence>
<name>D2QZU3_PIRSD</name>
<proteinExistence type="predicted"/>
<dbReference type="GO" id="GO:0000160">
    <property type="term" value="P:phosphorelay signal transduction system"/>
    <property type="evidence" value="ECO:0007669"/>
    <property type="project" value="InterPro"/>
</dbReference>
<gene>
    <name evidence="3" type="ordered locus">Psta_1902</name>
</gene>
<dbReference type="eggNOG" id="COG2198">
    <property type="taxonomic scope" value="Bacteria"/>
</dbReference>
<dbReference type="InterPro" id="IPR036641">
    <property type="entry name" value="HPT_dom_sf"/>
</dbReference>
<dbReference type="AlphaFoldDB" id="D2QZU3"/>
<evidence type="ECO:0000259" key="2">
    <source>
        <dbReference type="PROSITE" id="PS50894"/>
    </source>
</evidence>
<dbReference type="Pfam" id="PF01627">
    <property type="entry name" value="Hpt"/>
    <property type="match status" value="1"/>
</dbReference>
<keyword evidence="4" id="KW-1185">Reference proteome</keyword>
<dbReference type="PROSITE" id="PS50894">
    <property type="entry name" value="HPT"/>
    <property type="match status" value="1"/>
</dbReference>
<dbReference type="SUPFAM" id="SSF47226">
    <property type="entry name" value="Histidine-containing phosphotransfer domain, HPT domain"/>
    <property type="match status" value="1"/>
</dbReference>
<organism evidence="3 4">
    <name type="scientific">Pirellula staleyi (strain ATCC 27377 / DSM 6068 / ICPB 4128)</name>
    <name type="common">Pirella staleyi</name>
    <dbReference type="NCBI Taxonomy" id="530564"/>
    <lineage>
        <taxon>Bacteria</taxon>
        <taxon>Pseudomonadati</taxon>
        <taxon>Planctomycetota</taxon>
        <taxon>Planctomycetia</taxon>
        <taxon>Pirellulales</taxon>
        <taxon>Pirellulaceae</taxon>
        <taxon>Pirellula</taxon>
    </lineage>
</organism>
<sequence>MTALTMGPLLYSSLGDDPDLAEIVEMFVEELPRRIEGIVAATQQRNWAEVGRLAHQIKGAGGSHGFDQMTKPAAIVEDLARHGSDDASLESAVATLVDICSRVRSGVPQ</sequence>
<dbReference type="CDD" id="cd00088">
    <property type="entry name" value="HPT"/>
    <property type="match status" value="1"/>
</dbReference>
<dbReference type="Gene3D" id="1.20.120.160">
    <property type="entry name" value="HPT domain"/>
    <property type="match status" value="1"/>
</dbReference>
<dbReference type="KEGG" id="psl:Psta_1902"/>
<dbReference type="SMART" id="SM00073">
    <property type="entry name" value="HPT"/>
    <property type="match status" value="1"/>
</dbReference>